<proteinExistence type="predicted"/>
<gene>
    <name evidence="2" type="ORF">KC01_LOCUS26028</name>
</gene>
<evidence type="ECO:0000256" key="1">
    <source>
        <dbReference type="SAM" id="MobiDB-lite"/>
    </source>
</evidence>
<dbReference type="Proteomes" id="UP001497482">
    <property type="component" value="Chromosome 21"/>
</dbReference>
<dbReference type="AlphaFoldDB" id="A0AAV2L5N6"/>
<feature type="region of interest" description="Disordered" evidence="1">
    <location>
        <begin position="59"/>
        <end position="111"/>
    </location>
</feature>
<protein>
    <submittedName>
        <fullName evidence="2">Uncharacterized protein</fullName>
    </submittedName>
</protein>
<sequence length="111" mass="11570">MESYGVMSARQEAPPAGRLALYDSVISVSYRGLQGPPWASMGQLQDGEGEERVRRSLTSVAGVRPGAQGGGGGGGGGRGGGGGGGNRQRDMEMFGRETSHRRNVRGKYTDL</sequence>
<evidence type="ECO:0000313" key="3">
    <source>
        <dbReference type="Proteomes" id="UP001497482"/>
    </source>
</evidence>
<keyword evidence="3" id="KW-1185">Reference proteome</keyword>
<evidence type="ECO:0000313" key="2">
    <source>
        <dbReference type="EMBL" id="CAL1597526.1"/>
    </source>
</evidence>
<accession>A0AAV2L5N6</accession>
<reference evidence="2 3" key="1">
    <citation type="submission" date="2024-04" db="EMBL/GenBank/DDBJ databases">
        <authorList>
            <person name="Waldvogel A.-M."/>
            <person name="Schoenle A."/>
        </authorList>
    </citation>
    <scope>NUCLEOTIDE SEQUENCE [LARGE SCALE GENOMIC DNA]</scope>
</reference>
<dbReference type="EMBL" id="OZ035843">
    <property type="protein sequence ID" value="CAL1597526.1"/>
    <property type="molecule type" value="Genomic_DNA"/>
</dbReference>
<feature type="compositionally biased region" description="Gly residues" evidence="1">
    <location>
        <begin position="67"/>
        <end position="86"/>
    </location>
</feature>
<organism evidence="2 3">
    <name type="scientific">Knipowitschia caucasica</name>
    <name type="common">Caucasian dwarf goby</name>
    <name type="synonym">Pomatoschistus caucasicus</name>
    <dbReference type="NCBI Taxonomy" id="637954"/>
    <lineage>
        <taxon>Eukaryota</taxon>
        <taxon>Metazoa</taxon>
        <taxon>Chordata</taxon>
        <taxon>Craniata</taxon>
        <taxon>Vertebrata</taxon>
        <taxon>Euteleostomi</taxon>
        <taxon>Actinopterygii</taxon>
        <taxon>Neopterygii</taxon>
        <taxon>Teleostei</taxon>
        <taxon>Neoteleostei</taxon>
        <taxon>Acanthomorphata</taxon>
        <taxon>Gobiaria</taxon>
        <taxon>Gobiiformes</taxon>
        <taxon>Gobioidei</taxon>
        <taxon>Gobiidae</taxon>
        <taxon>Gobiinae</taxon>
        <taxon>Knipowitschia</taxon>
    </lineage>
</organism>
<name>A0AAV2L5N6_KNICA</name>
<feature type="compositionally biased region" description="Basic and acidic residues" evidence="1">
    <location>
        <begin position="87"/>
        <end position="100"/>
    </location>
</feature>